<dbReference type="InterPro" id="IPR051784">
    <property type="entry name" value="Nod_factor_ABC_transporter"/>
</dbReference>
<keyword evidence="6" id="KW-1003">Cell membrane</keyword>
<gene>
    <name evidence="8" type="ORF">ACFP1K_38885</name>
</gene>
<dbReference type="PIRSF" id="PIRSF006648">
    <property type="entry name" value="DrrB"/>
    <property type="match status" value="1"/>
</dbReference>
<feature type="transmembrane region" description="Helical" evidence="6">
    <location>
        <begin position="156"/>
        <end position="181"/>
    </location>
</feature>
<accession>A0ABW1NWG0</accession>
<organism evidence="8 9">
    <name type="scientific">Sphaerisporangium aureirubrum</name>
    <dbReference type="NCBI Taxonomy" id="1544736"/>
    <lineage>
        <taxon>Bacteria</taxon>
        <taxon>Bacillati</taxon>
        <taxon>Actinomycetota</taxon>
        <taxon>Actinomycetes</taxon>
        <taxon>Streptosporangiales</taxon>
        <taxon>Streptosporangiaceae</taxon>
        <taxon>Sphaerisporangium</taxon>
    </lineage>
</organism>
<feature type="transmembrane region" description="Helical" evidence="6">
    <location>
        <begin position="193"/>
        <end position="215"/>
    </location>
</feature>
<dbReference type="PROSITE" id="PS51012">
    <property type="entry name" value="ABC_TM2"/>
    <property type="match status" value="1"/>
</dbReference>
<dbReference type="InterPro" id="IPR000412">
    <property type="entry name" value="ABC_2_transport"/>
</dbReference>
<dbReference type="PANTHER" id="PTHR43229:SF2">
    <property type="entry name" value="NODULATION PROTEIN J"/>
    <property type="match status" value="1"/>
</dbReference>
<dbReference type="Pfam" id="PF01061">
    <property type="entry name" value="ABC2_membrane"/>
    <property type="match status" value="1"/>
</dbReference>
<sequence>MTIDAPAVPPQPRGALGRLGWALADGWTITLRDLTHWVRQPGQIIVALLFPVMVVLIFGYVFGGGMVVPGGGDYREFLMPGMFAMTMVFGIESTFTAVAGDIGKGVTDRFRSLPMARSAVVTGRAAADMLNSVLGLAAMIACGLAVGWRWHNGPAAALAAVGLLLLLRFALLWTGVYMGLVTKSPEAVMAVQILVWPLGFLSNTFASTATMPGWLAAIADWNPMSATVSATRELFGNPGWGGDSFAAQHAMALALLWPAVLLVIFFPLSVRRYRDLSR</sequence>
<evidence type="ECO:0000256" key="1">
    <source>
        <dbReference type="ARBA" id="ARBA00004141"/>
    </source>
</evidence>
<evidence type="ECO:0000256" key="6">
    <source>
        <dbReference type="RuleBase" id="RU361157"/>
    </source>
</evidence>
<dbReference type="EMBL" id="JBHSRF010000120">
    <property type="protein sequence ID" value="MFC6087185.1"/>
    <property type="molecule type" value="Genomic_DNA"/>
</dbReference>
<keyword evidence="6" id="KW-0813">Transport</keyword>
<keyword evidence="2 6" id="KW-0812">Transmembrane</keyword>
<evidence type="ECO:0000313" key="8">
    <source>
        <dbReference type="EMBL" id="MFC6087185.1"/>
    </source>
</evidence>
<dbReference type="Proteomes" id="UP001596137">
    <property type="component" value="Unassembled WGS sequence"/>
</dbReference>
<keyword evidence="9" id="KW-1185">Reference proteome</keyword>
<protein>
    <recommendedName>
        <fullName evidence="6">Transport permease protein</fullName>
    </recommendedName>
</protein>
<proteinExistence type="inferred from homology"/>
<feature type="domain" description="ABC transmembrane type-2" evidence="7">
    <location>
        <begin position="42"/>
        <end position="276"/>
    </location>
</feature>
<evidence type="ECO:0000256" key="3">
    <source>
        <dbReference type="ARBA" id="ARBA00022989"/>
    </source>
</evidence>
<comment type="caution">
    <text evidence="8">The sequence shown here is derived from an EMBL/GenBank/DDBJ whole genome shotgun (WGS) entry which is preliminary data.</text>
</comment>
<feature type="transmembrane region" description="Helical" evidence="6">
    <location>
        <begin position="44"/>
        <end position="62"/>
    </location>
</feature>
<evidence type="ECO:0000256" key="4">
    <source>
        <dbReference type="ARBA" id="ARBA00023136"/>
    </source>
</evidence>
<dbReference type="PANTHER" id="PTHR43229">
    <property type="entry name" value="NODULATION PROTEIN J"/>
    <property type="match status" value="1"/>
</dbReference>
<reference evidence="9" key="1">
    <citation type="journal article" date="2019" name="Int. J. Syst. Evol. Microbiol.">
        <title>The Global Catalogue of Microorganisms (GCM) 10K type strain sequencing project: providing services to taxonomists for standard genome sequencing and annotation.</title>
        <authorList>
            <consortium name="The Broad Institute Genomics Platform"/>
            <consortium name="The Broad Institute Genome Sequencing Center for Infectious Disease"/>
            <person name="Wu L."/>
            <person name="Ma J."/>
        </authorList>
    </citation>
    <scope>NUCLEOTIDE SEQUENCE [LARGE SCALE GENOMIC DNA]</scope>
    <source>
        <strain evidence="9">JCM 30346</strain>
    </source>
</reference>
<evidence type="ECO:0000259" key="7">
    <source>
        <dbReference type="PROSITE" id="PS51012"/>
    </source>
</evidence>
<evidence type="ECO:0000256" key="2">
    <source>
        <dbReference type="ARBA" id="ARBA00022692"/>
    </source>
</evidence>
<keyword evidence="5" id="KW-0046">Antibiotic resistance</keyword>
<feature type="transmembrane region" description="Helical" evidence="6">
    <location>
        <begin position="82"/>
        <end position="104"/>
    </location>
</feature>
<evidence type="ECO:0000313" key="9">
    <source>
        <dbReference type="Proteomes" id="UP001596137"/>
    </source>
</evidence>
<comment type="similarity">
    <text evidence="6">Belongs to the ABC-2 integral membrane protein family.</text>
</comment>
<dbReference type="InterPro" id="IPR047817">
    <property type="entry name" value="ABC2_TM_bact-type"/>
</dbReference>
<dbReference type="InterPro" id="IPR013525">
    <property type="entry name" value="ABC2_TM"/>
</dbReference>
<keyword evidence="3 6" id="KW-1133">Transmembrane helix</keyword>
<comment type="subcellular location">
    <subcellularLocation>
        <location evidence="6">Cell membrane</location>
        <topology evidence="6">Multi-pass membrane protein</topology>
    </subcellularLocation>
    <subcellularLocation>
        <location evidence="1">Membrane</location>
        <topology evidence="1">Multi-pass membrane protein</topology>
    </subcellularLocation>
</comment>
<feature type="transmembrane region" description="Helical" evidence="6">
    <location>
        <begin position="250"/>
        <end position="270"/>
    </location>
</feature>
<name>A0ABW1NWG0_9ACTN</name>
<feature type="transmembrane region" description="Helical" evidence="6">
    <location>
        <begin position="125"/>
        <end position="150"/>
    </location>
</feature>
<evidence type="ECO:0000256" key="5">
    <source>
        <dbReference type="ARBA" id="ARBA00023251"/>
    </source>
</evidence>
<keyword evidence="4 6" id="KW-0472">Membrane</keyword>
<dbReference type="RefSeq" id="WP_380763195.1">
    <property type="nucleotide sequence ID" value="NZ_JBHSRF010000120.1"/>
</dbReference>